<organism evidence="1 2">
    <name type="scientific">Byssothecium circinans</name>
    <dbReference type="NCBI Taxonomy" id="147558"/>
    <lineage>
        <taxon>Eukaryota</taxon>
        <taxon>Fungi</taxon>
        <taxon>Dikarya</taxon>
        <taxon>Ascomycota</taxon>
        <taxon>Pezizomycotina</taxon>
        <taxon>Dothideomycetes</taxon>
        <taxon>Pleosporomycetidae</taxon>
        <taxon>Pleosporales</taxon>
        <taxon>Massarineae</taxon>
        <taxon>Massarinaceae</taxon>
        <taxon>Byssothecium</taxon>
    </lineage>
</organism>
<evidence type="ECO:0000313" key="1">
    <source>
        <dbReference type="EMBL" id="KAF1963064.1"/>
    </source>
</evidence>
<dbReference type="InterPro" id="IPR011047">
    <property type="entry name" value="Quinoprotein_ADH-like_sf"/>
</dbReference>
<dbReference type="AlphaFoldDB" id="A0A6A5UED2"/>
<protein>
    <submittedName>
        <fullName evidence="1">Uncharacterized protein</fullName>
    </submittedName>
</protein>
<proteinExistence type="predicted"/>
<evidence type="ECO:0000313" key="2">
    <source>
        <dbReference type="Proteomes" id="UP000800035"/>
    </source>
</evidence>
<dbReference type="EMBL" id="ML976978">
    <property type="protein sequence ID" value="KAF1963064.1"/>
    <property type="molecule type" value="Genomic_DNA"/>
</dbReference>
<sequence>MLNTKWETGLPDTGYDIVSPLVNEKGVYAGSHGYVLRINPKDGSVSAKNSLSGMGEHEVRLASPVDASVLIVGTNGYVLGLDPDSLYTQWSTSLPDSGYELVSVLCGVNGVYAGSNGYVYRLDPDNGTVKARNNLPGYGKDETRLGLTISDSCLLVGINGYAFGLDPSTLVTRWTTSLPGCGEDITSVVGGVGLGFSACAGYLYMLNASTGKEITKDGLKDTGKHEVRLALDKINSRLYAGTNGYGICFNTTYLTKLYSTSLPGSGYTITDVAVGDGGVAYFANNGYVFQLDSSGNVTAQNNLPEREKYETRLATYCTGAAELIVGINGYSLGLNISDSPKPLDFSGTTYPVTWMPYILDILKWRTYNPSEIDGVGMLLGYYRGKIIGDEMKTKTCTVLRPNSDGNSYTWVYKPNGAIVYKWWDHDDRANYTRHSQLGSGDPVICAGEFRVDANYAIQSVIAMANDASGHYKPDGGACLQYVAQKLEDLGIGTKNTQWYWN</sequence>
<dbReference type="SUPFAM" id="SSF50998">
    <property type="entry name" value="Quinoprotein alcohol dehydrogenase-like"/>
    <property type="match status" value="1"/>
</dbReference>
<accession>A0A6A5UED2</accession>
<dbReference type="OrthoDB" id="5336044at2759"/>
<dbReference type="InterPro" id="IPR015943">
    <property type="entry name" value="WD40/YVTN_repeat-like_dom_sf"/>
</dbReference>
<dbReference type="Gene3D" id="2.130.10.10">
    <property type="entry name" value="YVTN repeat-like/Quinoprotein amine dehydrogenase"/>
    <property type="match status" value="1"/>
</dbReference>
<gene>
    <name evidence="1" type="ORF">CC80DRAFT_530924</name>
</gene>
<reference evidence="1" key="1">
    <citation type="journal article" date="2020" name="Stud. Mycol.">
        <title>101 Dothideomycetes genomes: a test case for predicting lifestyles and emergence of pathogens.</title>
        <authorList>
            <person name="Haridas S."/>
            <person name="Albert R."/>
            <person name="Binder M."/>
            <person name="Bloem J."/>
            <person name="Labutti K."/>
            <person name="Salamov A."/>
            <person name="Andreopoulos B."/>
            <person name="Baker S."/>
            <person name="Barry K."/>
            <person name="Bills G."/>
            <person name="Bluhm B."/>
            <person name="Cannon C."/>
            <person name="Castanera R."/>
            <person name="Culley D."/>
            <person name="Daum C."/>
            <person name="Ezra D."/>
            <person name="Gonzalez J."/>
            <person name="Henrissat B."/>
            <person name="Kuo A."/>
            <person name="Liang C."/>
            <person name="Lipzen A."/>
            <person name="Lutzoni F."/>
            <person name="Magnuson J."/>
            <person name="Mondo S."/>
            <person name="Nolan M."/>
            <person name="Ohm R."/>
            <person name="Pangilinan J."/>
            <person name="Park H.-J."/>
            <person name="Ramirez L."/>
            <person name="Alfaro M."/>
            <person name="Sun H."/>
            <person name="Tritt A."/>
            <person name="Yoshinaga Y."/>
            <person name="Zwiers L.-H."/>
            <person name="Turgeon B."/>
            <person name="Goodwin S."/>
            <person name="Spatafora J."/>
            <person name="Crous P."/>
            <person name="Grigoriev I."/>
        </authorList>
    </citation>
    <scope>NUCLEOTIDE SEQUENCE</scope>
    <source>
        <strain evidence="1">CBS 675.92</strain>
    </source>
</reference>
<dbReference type="Proteomes" id="UP000800035">
    <property type="component" value="Unassembled WGS sequence"/>
</dbReference>
<name>A0A6A5UED2_9PLEO</name>
<keyword evidence="2" id="KW-1185">Reference proteome</keyword>